<dbReference type="Proteomes" id="UP000030763">
    <property type="component" value="Unassembled WGS sequence"/>
</dbReference>
<dbReference type="OMA" id="QHAFNII"/>
<evidence type="ECO:0000256" key="2">
    <source>
        <dbReference type="ARBA" id="ARBA00022980"/>
    </source>
</evidence>
<dbReference type="GO" id="GO:0003723">
    <property type="term" value="F:RNA binding"/>
    <property type="evidence" value="ECO:0007669"/>
    <property type="project" value="InterPro"/>
</dbReference>
<dbReference type="Pfam" id="PF00177">
    <property type="entry name" value="Ribosomal_S7"/>
    <property type="match status" value="1"/>
</dbReference>
<dbReference type="AlphaFoldDB" id="U6M4L2"/>
<sequence length="102" mass="11599">MAASDFKLFGRWGYDDVNVSDLSLVDYLSIKGKAAVLTPHTAGRYQKKRFRKALCPLVERLVNSLMMHGRNSGKKLLAIRIVQHAFNIIALMTDKNPLQVYY</sequence>
<dbReference type="GO" id="GO:0005840">
    <property type="term" value="C:ribosome"/>
    <property type="evidence" value="ECO:0007669"/>
    <property type="project" value="UniProtKB-KW"/>
</dbReference>
<accession>U6M4L2</accession>
<reference evidence="6" key="2">
    <citation type="submission" date="2013-10" db="EMBL/GenBank/DDBJ databases">
        <authorList>
            <person name="Aslett M."/>
        </authorList>
    </citation>
    <scope>NUCLEOTIDE SEQUENCE [LARGE SCALE GENOMIC DNA]</scope>
    <source>
        <strain evidence="6">Weybridge</strain>
    </source>
</reference>
<dbReference type="VEuPathDB" id="ToxoDB:EMWEY_00035680"/>
<evidence type="ECO:0000313" key="7">
    <source>
        <dbReference type="Proteomes" id="UP000030763"/>
    </source>
</evidence>
<evidence type="ECO:0000313" key="6">
    <source>
        <dbReference type="EMBL" id="CDJ57389.1"/>
    </source>
</evidence>
<feature type="domain" description="Small ribosomal subunit protein uS7" evidence="5">
    <location>
        <begin position="35"/>
        <end position="101"/>
    </location>
</feature>
<protein>
    <submittedName>
        <fullName evidence="6">40S ribosomal protein S5, putative</fullName>
    </submittedName>
</protein>
<comment type="similarity">
    <text evidence="1 4">Belongs to the universal ribosomal protein uS7 family.</text>
</comment>
<keyword evidence="2 4" id="KW-0689">Ribosomal protein</keyword>
<organism evidence="6 7">
    <name type="scientific">Eimeria maxima</name>
    <name type="common">Coccidian parasite</name>
    <dbReference type="NCBI Taxonomy" id="5804"/>
    <lineage>
        <taxon>Eukaryota</taxon>
        <taxon>Sar</taxon>
        <taxon>Alveolata</taxon>
        <taxon>Apicomplexa</taxon>
        <taxon>Conoidasida</taxon>
        <taxon>Coccidia</taxon>
        <taxon>Eucoccidiorida</taxon>
        <taxon>Eimeriorina</taxon>
        <taxon>Eimeriidae</taxon>
        <taxon>Eimeria</taxon>
    </lineage>
</organism>
<dbReference type="PANTHER" id="PTHR11205">
    <property type="entry name" value="RIBOSOMAL PROTEIN S7"/>
    <property type="match status" value="1"/>
</dbReference>
<proteinExistence type="inferred from homology"/>
<dbReference type="InterPro" id="IPR020606">
    <property type="entry name" value="Ribosomal_uS7_CS"/>
</dbReference>
<name>U6M4L2_EIMMA</name>
<evidence type="ECO:0000256" key="1">
    <source>
        <dbReference type="ARBA" id="ARBA00007151"/>
    </source>
</evidence>
<dbReference type="GO" id="GO:1990904">
    <property type="term" value="C:ribonucleoprotein complex"/>
    <property type="evidence" value="ECO:0007669"/>
    <property type="project" value="UniProtKB-KW"/>
</dbReference>
<dbReference type="OrthoDB" id="10264639at2759"/>
<gene>
    <name evidence="6" type="ORF">EMWEY_00035680</name>
</gene>
<evidence type="ECO:0000256" key="4">
    <source>
        <dbReference type="RuleBase" id="RU003619"/>
    </source>
</evidence>
<dbReference type="GO" id="GO:0003735">
    <property type="term" value="F:structural constituent of ribosome"/>
    <property type="evidence" value="ECO:0007669"/>
    <property type="project" value="InterPro"/>
</dbReference>
<keyword evidence="7" id="KW-1185">Reference proteome</keyword>
<dbReference type="PIRSF" id="PIRSF002122">
    <property type="entry name" value="RPS7p_RPS7a_RPS5e_RPS7o"/>
    <property type="match status" value="1"/>
</dbReference>
<dbReference type="InterPro" id="IPR036823">
    <property type="entry name" value="Ribosomal_uS7_dom_sf"/>
</dbReference>
<evidence type="ECO:0000256" key="3">
    <source>
        <dbReference type="ARBA" id="ARBA00023274"/>
    </source>
</evidence>
<evidence type="ECO:0000259" key="5">
    <source>
        <dbReference type="Pfam" id="PF00177"/>
    </source>
</evidence>
<dbReference type="GO" id="GO:0006412">
    <property type="term" value="P:translation"/>
    <property type="evidence" value="ECO:0007669"/>
    <property type="project" value="InterPro"/>
</dbReference>
<dbReference type="RefSeq" id="XP_013336828.1">
    <property type="nucleotide sequence ID" value="XM_013481374.1"/>
</dbReference>
<dbReference type="SUPFAM" id="SSF47973">
    <property type="entry name" value="Ribosomal protein S7"/>
    <property type="match status" value="1"/>
</dbReference>
<dbReference type="GeneID" id="25337554"/>
<keyword evidence="3 4" id="KW-0687">Ribonucleoprotein</keyword>
<reference evidence="6" key="1">
    <citation type="submission" date="2013-10" db="EMBL/GenBank/DDBJ databases">
        <title>Genomic analysis of the causative agents of coccidiosis in chickens.</title>
        <authorList>
            <person name="Reid A.J."/>
            <person name="Blake D."/>
            <person name="Billington K."/>
            <person name="Browne H."/>
            <person name="Dunn M."/>
            <person name="Hung S."/>
            <person name="Kawahara F."/>
            <person name="Miranda-Saavedra D."/>
            <person name="Mourier T."/>
            <person name="Nagra H."/>
            <person name="Otto T.D."/>
            <person name="Rawlings N."/>
            <person name="Sanchez A."/>
            <person name="Sanders M."/>
            <person name="Subramaniam C."/>
            <person name="Tay Y."/>
            <person name="Dear P."/>
            <person name="Doerig C."/>
            <person name="Gruber A."/>
            <person name="Parkinson J."/>
            <person name="Shirley M."/>
            <person name="Wan K.L."/>
            <person name="Berriman M."/>
            <person name="Tomley F."/>
            <person name="Pain A."/>
        </authorList>
    </citation>
    <scope>NUCLEOTIDE SEQUENCE [LARGE SCALE GENOMIC DNA]</scope>
    <source>
        <strain evidence="6">Weybridge</strain>
    </source>
</reference>
<dbReference type="InterPro" id="IPR000235">
    <property type="entry name" value="Ribosomal_uS7"/>
</dbReference>
<dbReference type="Gene3D" id="1.10.455.10">
    <property type="entry name" value="Ribosomal protein S7 domain"/>
    <property type="match status" value="1"/>
</dbReference>
<dbReference type="PROSITE" id="PS00052">
    <property type="entry name" value="RIBOSOMAL_S7"/>
    <property type="match status" value="1"/>
</dbReference>
<dbReference type="EMBL" id="HG719269">
    <property type="protein sequence ID" value="CDJ57389.1"/>
    <property type="molecule type" value="Genomic_DNA"/>
</dbReference>
<dbReference type="InterPro" id="IPR023798">
    <property type="entry name" value="Ribosomal_uS7_dom"/>
</dbReference>